<accession>A0A914BAP7</accession>
<protein>
    <submittedName>
        <fullName evidence="1">Uncharacterized protein</fullName>
    </submittedName>
</protein>
<reference evidence="1" key="1">
    <citation type="submission" date="2022-11" db="UniProtKB">
        <authorList>
            <consortium name="EnsemblMetazoa"/>
        </authorList>
    </citation>
    <scope>IDENTIFICATION</scope>
</reference>
<evidence type="ECO:0000313" key="2">
    <source>
        <dbReference type="Proteomes" id="UP000887568"/>
    </source>
</evidence>
<dbReference type="OrthoDB" id="5340910at2759"/>
<name>A0A914BAP7_PATMI</name>
<evidence type="ECO:0000313" key="1">
    <source>
        <dbReference type="EnsemblMetazoa" id="XP_038073089.1"/>
    </source>
</evidence>
<dbReference type="OMA" id="KNERQGY"/>
<dbReference type="GO" id="GO:0005737">
    <property type="term" value="C:cytoplasm"/>
    <property type="evidence" value="ECO:0007669"/>
    <property type="project" value="TreeGrafter"/>
</dbReference>
<dbReference type="RefSeq" id="XP_038073089.1">
    <property type="nucleotide sequence ID" value="XM_038217161.1"/>
</dbReference>
<dbReference type="PANTHER" id="PTHR15176:SF1">
    <property type="entry name" value="NEPHROCYSTIN-1"/>
    <property type="match status" value="1"/>
</dbReference>
<dbReference type="InterPro" id="IPR039687">
    <property type="entry name" value="NPHP1"/>
</dbReference>
<dbReference type="GO" id="GO:0090251">
    <property type="term" value="P:protein localization involved in establishment of planar polarity"/>
    <property type="evidence" value="ECO:0007669"/>
    <property type="project" value="TreeGrafter"/>
</dbReference>
<dbReference type="AlphaFoldDB" id="A0A914BAP7"/>
<organism evidence="1 2">
    <name type="scientific">Patiria miniata</name>
    <name type="common">Bat star</name>
    <name type="synonym">Asterina miniata</name>
    <dbReference type="NCBI Taxonomy" id="46514"/>
    <lineage>
        <taxon>Eukaryota</taxon>
        <taxon>Metazoa</taxon>
        <taxon>Echinodermata</taxon>
        <taxon>Eleutherozoa</taxon>
        <taxon>Asterozoa</taxon>
        <taxon>Asteroidea</taxon>
        <taxon>Valvatacea</taxon>
        <taxon>Valvatida</taxon>
        <taxon>Asterinidae</taxon>
        <taxon>Patiria</taxon>
    </lineage>
</organism>
<sequence>MMTANKSPRLVVKLSMATKEQKADLDTLPDTVVSSACYISSLSMFRRLLAEAALIDRIDLQSTDLIHSPVLSSFPQATLYPDFMDALRSSWADKKRTMKKSVKVRSLHIPLCVNVKKKKNERQGYLYPLELEINDKVLCCHVIETITS</sequence>
<dbReference type="GO" id="GO:0005929">
    <property type="term" value="C:cilium"/>
    <property type="evidence" value="ECO:0007669"/>
    <property type="project" value="TreeGrafter"/>
</dbReference>
<dbReference type="EnsemblMetazoa" id="XM_038217161.1">
    <property type="protein sequence ID" value="XP_038073089.1"/>
    <property type="gene ID" value="LOC119741417"/>
</dbReference>
<dbReference type="Proteomes" id="UP000887568">
    <property type="component" value="Unplaced"/>
</dbReference>
<dbReference type="PANTHER" id="PTHR15176">
    <property type="entry name" value="NEPHROCYSTIN"/>
    <property type="match status" value="1"/>
</dbReference>
<dbReference type="GeneID" id="119741417"/>
<proteinExistence type="predicted"/>
<keyword evidence="2" id="KW-1185">Reference proteome</keyword>